<reference evidence="2 3" key="1">
    <citation type="journal article" date="2023" name="Int. J. Syst. Evol. Microbiol.">
        <title>Arthrobacter mangrovi sp. nov., an actinobacterium isolated from the rhizosphere of a mangrove.</title>
        <authorList>
            <person name="Hamada M."/>
            <person name="Saitou S."/>
            <person name="Enomoto N."/>
            <person name="Nanri K."/>
            <person name="Hidaka K."/>
            <person name="Miura T."/>
            <person name="Tamura T."/>
        </authorList>
    </citation>
    <scope>NUCLEOTIDE SEQUENCE [LARGE SCALE GENOMIC DNA]</scope>
    <source>
        <strain evidence="2 3">NBRC 112813</strain>
    </source>
</reference>
<sequence length="472" mass="52461">MTDPMTAKNLQDVLDQAGNTVDLLRNSQIGAYIYPVVAPEFTNWRSEQRAWRETAVLYDQSHHMDNLFIKGPDALRLISDTAINSVASFPVNKAKQYVPTTPSGHVIGDGILFHEAEDEYVYVGRAPAANWLLFHGETGGYDVEIVVDRRSPSHPMGQPVKRKYWRFQIQGPNAWQIIEKVNGGPVEQLKFFTMDRMNAAGSQVHTLRHGMAGAPGLELWGPYETYDRTRDAILEAGQEFGMLAVGSRAYPSNTLESGWIPSPLPAIYTGDELRPYREWLGADSYEATNAVAGSFVSEDIEDYYLTPWALGYGPFVKFDHDFIGREALERIDPASQRKKVTLAWNPEDVAKIFASLFDTSGTPYKYFDLPLANYGSSNYDAVVDAGGTTVGLSMFTGYSANEKRALSLATVDADVPEGTELKVIWGEPDGGTRKTTVEPHRQFEVRAVVSPVPYAAAARQDYRGGWRTGNRH</sequence>
<gene>
    <name evidence="2" type="primary">gcvT_1</name>
    <name evidence="2" type="ORF">AHIS1636_22170</name>
</gene>
<name>A0ABQ5MUV4_9MICC</name>
<dbReference type="EMBL" id="BRVS01000008">
    <property type="protein sequence ID" value="GLB67777.1"/>
    <property type="molecule type" value="Genomic_DNA"/>
</dbReference>
<dbReference type="SUPFAM" id="SSF103025">
    <property type="entry name" value="Folate-binding domain"/>
    <property type="match status" value="1"/>
</dbReference>
<accession>A0ABQ5MUV4</accession>
<dbReference type="Gene3D" id="3.30.1360.120">
    <property type="entry name" value="Probable tRNA modification gtpase trme, domain 1"/>
    <property type="match status" value="1"/>
</dbReference>
<dbReference type="Pfam" id="PF01571">
    <property type="entry name" value="GCV_T"/>
    <property type="match status" value="1"/>
</dbReference>
<organism evidence="2 3">
    <name type="scientific">Arthrobacter mangrovi</name>
    <dbReference type="NCBI Taxonomy" id="2966350"/>
    <lineage>
        <taxon>Bacteria</taxon>
        <taxon>Bacillati</taxon>
        <taxon>Actinomycetota</taxon>
        <taxon>Actinomycetes</taxon>
        <taxon>Micrococcales</taxon>
        <taxon>Micrococcaceae</taxon>
        <taxon>Arthrobacter</taxon>
    </lineage>
</organism>
<evidence type="ECO:0000313" key="3">
    <source>
        <dbReference type="Proteomes" id="UP001209654"/>
    </source>
</evidence>
<evidence type="ECO:0000259" key="1">
    <source>
        <dbReference type="Pfam" id="PF01571"/>
    </source>
</evidence>
<comment type="caution">
    <text evidence="2">The sequence shown here is derived from an EMBL/GenBank/DDBJ whole genome shotgun (WGS) entry which is preliminary data.</text>
</comment>
<dbReference type="InterPro" id="IPR027266">
    <property type="entry name" value="TrmE/GcvT-like"/>
</dbReference>
<dbReference type="InterPro" id="IPR028896">
    <property type="entry name" value="GcvT/YgfZ/DmdA"/>
</dbReference>
<keyword evidence="3" id="KW-1185">Reference proteome</keyword>
<protein>
    <submittedName>
        <fullName evidence="2">Glycine cleavage system protein T</fullName>
    </submittedName>
</protein>
<evidence type="ECO:0000313" key="2">
    <source>
        <dbReference type="EMBL" id="GLB67777.1"/>
    </source>
</evidence>
<feature type="domain" description="GCVT N-terminal" evidence="1">
    <location>
        <begin position="40"/>
        <end position="260"/>
    </location>
</feature>
<dbReference type="Proteomes" id="UP001209654">
    <property type="component" value="Unassembled WGS sequence"/>
</dbReference>
<dbReference type="InterPro" id="IPR006222">
    <property type="entry name" value="GCVT_N"/>
</dbReference>
<proteinExistence type="predicted"/>
<dbReference type="PANTHER" id="PTHR43757:SF2">
    <property type="entry name" value="AMINOMETHYLTRANSFERASE, MITOCHONDRIAL"/>
    <property type="match status" value="1"/>
</dbReference>
<dbReference type="PANTHER" id="PTHR43757">
    <property type="entry name" value="AMINOMETHYLTRANSFERASE"/>
    <property type="match status" value="1"/>
</dbReference>